<feature type="binding site" description="in dimeric form" evidence="19">
    <location>
        <position position="250"/>
    </location>
    <ligand>
        <name>Ca(2+)</name>
        <dbReference type="ChEBI" id="CHEBI:29108"/>
        <label>1</label>
    </ligand>
</feature>
<dbReference type="EC" id="3.1.1.4" evidence="6 20"/>
<feature type="compositionally biased region" description="Low complexity" evidence="21">
    <location>
        <begin position="84"/>
        <end position="100"/>
    </location>
</feature>
<keyword evidence="13 19" id="KW-0106">Calcium</keyword>
<comment type="subcellular location">
    <subcellularLocation>
        <location evidence="20">Cell outer membrane</location>
        <topology evidence="20">Multi-pass membrane protein</topology>
    </subcellularLocation>
    <text evidence="20">One of the very few enzymes located there.</text>
</comment>
<comment type="similarity">
    <text evidence="3 20">Belongs to the phospholipase A1 family.</text>
</comment>
<evidence type="ECO:0000256" key="7">
    <source>
        <dbReference type="ARBA" id="ARBA00021726"/>
    </source>
</evidence>
<evidence type="ECO:0000256" key="8">
    <source>
        <dbReference type="ARBA" id="ARBA00022452"/>
    </source>
</evidence>
<comment type="catalytic activity">
    <reaction evidence="1 20">
        <text>a 1,2-diacyl-sn-glycero-3-phosphocholine + H2O = a 2-acyl-sn-glycero-3-phosphocholine + a fatty acid + H(+)</text>
        <dbReference type="Rhea" id="RHEA:18689"/>
        <dbReference type="ChEBI" id="CHEBI:15377"/>
        <dbReference type="ChEBI" id="CHEBI:15378"/>
        <dbReference type="ChEBI" id="CHEBI:28868"/>
        <dbReference type="ChEBI" id="CHEBI:57643"/>
        <dbReference type="ChEBI" id="CHEBI:57875"/>
        <dbReference type="EC" id="3.1.1.32"/>
    </reaction>
</comment>
<dbReference type="GO" id="GO:0016042">
    <property type="term" value="P:lipid catabolic process"/>
    <property type="evidence" value="ECO:0007669"/>
    <property type="project" value="UniProtKB-KW"/>
</dbReference>
<feature type="chain" id="PRO_5029034598" description="Phospholipase A1" evidence="20">
    <location>
        <begin position="23"/>
        <end position="373"/>
    </location>
</feature>
<protein>
    <recommendedName>
        <fullName evidence="7 20">Phospholipase A1</fullName>
        <ecNumber evidence="5 20">3.1.1.32</ecNumber>
        <ecNumber evidence="6 20">3.1.1.4</ecNumber>
    </recommendedName>
    <alternativeName>
        <fullName evidence="20">Phosphatidylcholine 1-acylhydrolase</fullName>
    </alternativeName>
</protein>
<evidence type="ECO:0000256" key="1">
    <source>
        <dbReference type="ARBA" id="ARBA00000111"/>
    </source>
</evidence>
<evidence type="ECO:0000256" key="17">
    <source>
        <dbReference type="ARBA" id="ARBA00023237"/>
    </source>
</evidence>
<dbReference type="GO" id="GO:0009279">
    <property type="term" value="C:cell outer membrane"/>
    <property type="evidence" value="ECO:0007669"/>
    <property type="project" value="UniProtKB-SubCell"/>
</dbReference>
<evidence type="ECO:0000256" key="4">
    <source>
        <dbReference type="ARBA" id="ARBA00011702"/>
    </source>
</evidence>
<dbReference type="Gene3D" id="2.40.230.10">
    <property type="entry name" value="Phospholipase A1"/>
    <property type="match status" value="1"/>
</dbReference>
<evidence type="ECO:0000256" key="20">
    <source>
        <dbReference type="RuleBase" id="RU366027"/>
    </source>
</evidence>
<name>A0A7G8Q6E8_9GAMM</name>
<feature type="binding site" description="in monomeric form" evidence="19">
    <location>
        <position position="204"/>
    </location>
    <ligand>
        <name>Ca(2+)</name>
        <dbReference type="ChEBI" id="CHEBI:29108"/>
        <label>3</label>
    </ligand>
</feature>
<evidence type="ECO:0000313" key="22">
    <source>
        <dbReference type="EMBL" id="QNK02356.1"/>
    </source>
</evidence>
<keyword evidence="10 19" id="KW-0479">Metal-binding</keyword>
<dbReference type="Pfam" id="PF02253">
    <property type="entry name" value="PLA1"/>
    <property type="match status" value="1"/>
</dbReference>
<dbReference type="EMBL" id="CP060412">
    <property type="protein sequence ID" value="QNK02356.1"/>
    <property type="molecule type" value="Genomic_DNA"/>
</dbReference>
<comment type="subunit">
    <text evidence="4 20">Homodimer; dimerization is reversible, and the dimeric form is the active one.</text>
</comment>
<dbReference type="InterPro" id="IPR036541">
    <property type="entry name" value="PLipase_A1_sf"/>
</dbReference>
<sequence>MRLTALAASLLTLGLPPLAAYAQNPDPMDIRACTAIETDSQRLACYDHATGRDNLPAAQKKSDTTEQAATATPPAKAFSHEASRTASAAPPTTATTTEPEAAPLSLLDSRWELSPESKLGTFNLRGYKPIVVLPFFASSNQNRQPSSPNPLNTVTDREYLDNIESKFQLSLKTKVWQGLFGDAGDVWVAFTESARWQVYNQPESRPFRETNYEPEVMLMFNTNYEVLGWNGRLLGVAFNHESNGQSDPLSRSWNRVMGYIGFERPSWTIMLRPWWRVPEGGTDDNNPDISNYMGRADMQIIHEWKGQEFGLMLRHSLRGGSESHGAAKFTWSFPVAGNLRGYMELFKGYGESMIDYNHNATYLGIGVSLLDWY</sequence>
<keyword evidence="15 20" id="KW-0443">Lipid metabolism</keyword>
<proteinExistence type="inferred from homology"/>
<reference evidence="22 23" key="1">
    <citation type="submission" date="2020-08" db="EMBL/GenBank/DDBJ databases">
        <title>Dyella sp. G9 isolated from forest soil.</title>
        <authorList>
            <person name="Fu J."/>
            <person name="Qiu L."/>
        </authorList>
    </citation>
    <scope>NUCLEOTIDE SEQUENCE [LARGE SCALE GENOMIC DNA]</scope>
    <source>
        <strain evidence="22 23">G9</strain>
    </source>
</reference>
<dbReference type="PRINTS" id="PR01486">
    <property type="entry name" value="PHPHLIPASEA1"/>
</dbReference>
<dbReference type="Proteomes" id="UP000515873">
    <property type="component" value="Chromosome"/>
</dbReference>
<keyword evidence="17 20" id="KW-0998">Cell outer membrane</keyword>
<evidence type="ECO:0000256" key="11">
    <source>
        <dbReference type="ARBA" id="ARBA00022729"/>
    </source>
</evidence>
<evidence type="ECO:0000256" key="21">
    <source>
        <dbReference type="SAM" id="MobiDB-lite"/>
    </source>
</evidence>
<gene>
    <name evidence="22" type="ORF">H8F01_04200</name>
</gene>
<evidence type="ECO:0000256" key="6">
    <source>
        <dbReference type="ARBA" id="ARBA00013278"/>
    </source>
</evidence>
<keyword evidence="8" id="KW-1134">Transmembrane beta strand</keyword>
<keyword evidence="9" id="KW-0812">Transmembrane</keyword>
<dbReference type="EC" id="3.1.1.32" evidence="5 20"/>
<comment type="cofactor">
    <cofactor evidence="20">
        <name>Ca(2+)</name>
        <dbReference type="ChEBI" id="CHEBI:29108"/>
    </cofactor>
    <text evidence="20">Binds 1 Ca(2+) ion per monomer. In the dimeric form the Ca(2+) is bound by different amino acids with binding of each Ca(2+) shared with ligands coming from each monomer. The Ca(2+) ion may have a role in catalysis.</text>
</comment>
<evidence type="ECO:0000256" key="3">
    <source>
        <dbReference type="ARBA" id="ARBA00010525"/>
    </source>
</evidence>
<evidence type="ECO:0000256" key="18">
    <source>
        <dbReference type="PIRSR" id="PIRSR603187-1"/>
    </source>
</evidence>
<dbReference type="SUPFAM" id="SSF56931">
    <property type="entry name" value="Outer membrane phospholipase A (OMPLA)"/>
    <property type="match status" value="1"/>
</dbReference>
<evidence type="ECO:0000256" key="9">
    <source>
        <dbReference type="ARBA" id="ARBA00022692"/>
    </source>
</evidence>
<organism evidence="22 23">
    <name type="scientific">Dyella telluris</name>
    <dbReference type="NCBI Taxonomy" id="2763498"/>
    <lineage>
        <taxon>Bacteria</taxon>
        <taxon>Pseudomonadati</taxon>
        <taxon>Pseudomonadota</taxon>
        <taxon>Gammaproteobacteria</taxon>
        <taxon>Lysobacterales</taxon>
        <taxon>Rhodanobacteraceae</taxon>
        <taxon>Dyella</taxon>
    </lineage>
</organism>
<feature type="active site" description="Proton acceptor" evidence="18">
    <location>
        <position position="240"/>
    </location>
</feature>
<evidence type="ECO:0000256" key="14">
    <source>
        <dbReference type="ARBA" id="ARBA00022963"/>
    </source>
</evidence>
<feature type="active site" description="Nucleophile" evidence="18">
    <location>
        <position position="242"/>
    </location>
</feature>
<dbReference type="KEGG" id="dtl:H8F01_04200"/>
<accession>A0A7G8Q6E8</accession>
<feature type="signal peptide" evidence="20">
    <location>
        <begin position="1"/>
        <end position="22"/>
    </location>
</feature>
<keyword evidence="12 20" id="KW-0378">Hydrolase</keyword>
<evidence type="ECO:0000256" key="2">
    <source>
        <dbReference type="ARBA" id="ARBA00001604"/>
    </source>
</evidence>
<evidence type="ECO:0000256" key="19">
    <source>
        <dbReference type="PIRSR" id="PIRSR603187-2"/>
    </source>
</evidence>
<evidence type="ECO:0000256" key="15">
    <source>
        <dbReference type="ARBA" id="ARBA00023098"/>
    </source>
</evidence>
<feature type="compositionally biased region" description="Low complexity" evidence="21">
    <location>
        <begin position="68"/>
        <end position="77"/>
    </location>
</feature>
<dbReference type="PANTHER" id="PTHR40457:SF1">
    <property type="entry name" value="PHOSPHOLIPASE A1"/>
    <property type="match status" value="1"/>
</dbReference>
<keyword evidence="11 20" id="KW-0732">Signal</keyword>
<dbReference type="InterPro" id="IPR003187">
    <property type="entry name" value="PLipase_A1"/>
</dbReference>
<dbReference type="RefSeq" id="WP_187057807.1">
    <property type="nucleotide sequence ID" value="NZ_CP060412.1"/>
</dbReference>
<comment type="function">
    <text evidence="20">Hydrolysis of phosphatidylcholine with phospholipase A2 (EC 3.1.1.4) and phospholipase A1 (EC 3.1.1.32) activities.</text>
</comment>
<feature type="region of interest" description="Disordered" evidence="21">
    <location>
        <begin position="53"/>
        <end position="100"/>
    </location>
</feature>
<dbReference type="GO" id="GO:0008970">
    <property type="term" value="F:phospholipase A1 activity"/>
    <property type="evidence" value="ECO:0007669"/>
    <property type="project" value="UniProtKB-EC"/>
</dbReference>
<keyword evidence="14 20" id="KW-0442">Lipid degradation</keyword>
<dbReference type="PANTHER" id="PTHR40457">
    <property type="entry name" value="PHOSPHOLIPASE A1"/>
    <property type="match status" value="1"/>
</dbReference>
<keyword evidence="23" id="KW-1185">Reference proteome</keyword>
<feature type="binding site" description="in dimeric form" evidence="19">
    <location>
        <position position="284"/>
    </location>
    <ligand>
        <name>Ca(2+)</name>
        <dbReference type="ChEBI" id="CHEBI:29108"/>
        <label>1</label>
    </ligand>
</feature>
<keyword evidence="16" id="KW-0472">Membrane</keyword>
<evidence type="ECO:0000256" key="12">
    <source>
        <dbReference type="ARBA" id="ARBA00022801"/>
    </source>
</evidence>
<dbReference type="CDD" id="cd00541">
    <property type="entry name" value="OMPLA"/>
    <property type="match status" value="1"/>
</dbReference>
<dbReference type="GO" id="GO:0005509">
    <property type="term" value="F:calcium ion binding"/>
    <property type="evidence" value="ECO:0007669"/>
    <property type="project" value="TreeGrafter"/>
</dbReference>
<dbReference type="GO" id="GO:0004623">
    <property type="term" value="F:phospholipase A2 activity"/>
    <property type="evidence" value="ECO:0007669"/>
    <property type="project" value="UniProtKB-EC"/>
</dbReference>
<evidence type="ECO:0000313" key="23">
    <source>
        <dbReference type="Proteomes" id="UP000515873"/>
    </source>
</evidence>
<evidence type="ECO:0000256" key="5">
    <source>
        <dbReference type="ARBA" id="ARBA00013179"/>
    </source>
</evidence>
<evidence type="ECO:0000256" key="16">
    <source>
        <dbReference type="ARBA" id="ARBA00023136"/>
    </source>
</evidence>
<dbReference type="AlphaFoldDB" id="A0A7G8Q6E8"/>
<evidence type="ECO:0000256" key="13">
    <source>
        <dbReference type="ARBA" id="ARBA00022837"/>
    </source>
</evidence>
<comment type="catalytic activity">
    <reaction evidence="2 20">
        <text>a 1,2-diacyl-sn-glycero-3-phosphocholine + H2O = a 1-acyl-sn-glycero-3-phosphocholine + a fatty acid + H(+)</text>
        <dbReference type="Rhea" id="RHEA:15801"/>
        <dbReference type="ChEBI" id="CHEBI:15377"/>
        <dbReference type="ChEBI" id="CHEBI:15378"/>
        <dbReference type="ChEBI" id="CHEBI:28868"/>
        <dbReference type="ChEBI" id="CHEBI:57643"/>
        <dbReference type="ChEBI" id="CHEBI:58168"/>
        <dbReference type="EC" id="3.1.1.4"/>
    </reaction>
</comment>
<evidence type="ECO:0000256" key="10">
    <source>
        <dbReference type="ARBA" id="ARBA00022723"/>
    </source>
</evidence>